<organism evidence="2 3">
    <name type="scientific">Phytoactinopolyspora alkaliphila</name>
    <dbReference type="NCBI Taxonomy" id="1783498"/>
    <lineage>
        <taxon>Bacteria</taxon>
        <taxon>Bacillati</taxon>
        <taxon>Actinomycetota</taxon>
        <taxon>Actinomycetes</taxon>
        <taxon>Jiangellales</taxon>
        <taxon>Jiangellaceae</taxon>
        <taxon>Phytoactinopolyspora</taxon>
    </lineage>
</organism>
<dbReference type="RefSeq" id="WP_163820033.1">
    <property type="nucleotide sequence ID" value="NZ_JAAGOB010000010.1"/>
</dbReference>
<dbReference type="AlphaFoldDB" id="A0A6N9YQL3"/>
<feature type="domain" description="SGNH hydrolase-type esterase" evidence="1">
    <location>
        <begin position="8"/>
        <end position="174"/>
    </location>
</feature>
<gene>
    <name evidence="2" type="ORF">G1H11_18300</name>
</gene>
<accession>A0A6N9YQL3</accession>
<dbReference type="EMBL" id="JAAGOB010000010">
    <property type="protein sequence ID" value="NED97254.1"/>
    <property type="molecule type" value="Genomic_DNA"/>
</dbReference>
<keyword evidence="3" id="KW-1185">Reference proteome</keyword>
<dbReference type="Proteomes" id="UP000469185">
    <property type="component" value="Unassembled WGS sequence"/>
</dbReference>
<evidence type="ECO:0000313" key="3">
    <source>
        <dbReference type="Proteomes" id="UP000469185"/>
    </source>
</evidence>
<evidence type="ECO:0000259" key="1">
    <source>
        <dbReference type="Pfam" id="PF13472"/>
    </source>
</evidence>
<protein>
    <submittedName>
        <fullName evidence="2">Lysophospholipase</fullName>
    </submittedName>
</protein>
<name>A0A6N9YQL3_9ACTN</name>
<dbReference type="InterPro" id="IPR036514">
    <property type="entry name" value="SGNH_hydro_sf"/>
</dbReference>
<evidence type="ECO:0000313" key="2">
    <source>
        <dbReference type="EMBL" id="NED97254.1"/>
    </source>
</evidence>
<dbReference type="Gene3D" id="3.40.50.1110">
    <property type="entry name" value="SGNH hydrolase"/>
    <property type="match status" value="1"/>
</dbReference>
<proteinExistence type="predicted"/>
<sequence length="204" mass="21945">MRDVRVCVFGDSFVAGVGDPKALGWVGRVTARTPPSTGVDLTAYQLGVRRQTTEEVVLRIPMECAPRFTHGDEHRIVVATGVNDANLGVDPARSTAALEFGLASLDVTALVVGPPPVGDDALRGRIRNLDAAFAELCRRREVAYISTYGPLAGRQAWNDAIAEDGIHPNQTGYGLLAYVILNEGWYQWLGATPPPKPVHKRGSS</sequence>
<comment type="caution">
    <text evidence="2">The sequence shown here is derived from an EMBL/GenBank/DDBJ whole genome shotgun (WGS) entry which is preliminary data.</text>
</comment>
<reference evidence="2 3" key="1">
    <citation type="submission" date="2020-02" db="EMBL/GenBank/DDBJ databases">
        <authorList>
            <person name="Li X.-J."/>
            <person name="Feng X.-M."/>
        </authorList>
    </citation>
    <scope>NUCLEOTIDE SEQUENCE [LARGE SCALE GENOMIC DNA]</scope>
    <source>
        <strain evidence="2 3">CGMCC 4.7225</strain>
    </source>
</reference>
<dbReference type="SUPFAM" id="SSF52266">
    <property type="entry name" value="SGNH hydrolase"/>
    <property type="match status" value="1"/>
</dbReference>
<dbReference type="Pfam" id="PF13472">
    <property type="entry name" value="Lipase_GDSL_2"/>
    <property type="match status" value="1"/>
</dbReference>
<dbReference type="InterPro" id="IPR013830">
    <property type="entry name" value="SGNH_hydro"/>
</dbReference>